<dbReference type="EMBL" id="VOOR01000043">
    <property type="protein sequence ID" value="TXB61873.1"/>
    <property type="molecule type" value="Genomic_DNA"/>
</dbReference>
<keyword evidence="6 10" id="KW-1133">Transmembrane helix</keyword>
<dbReference type="PANTHER" id="PTHR43298">
    <property type="entry name" value="MULTIDRUG RESISTANCE PROTEIN NORM-RELATED"/>
    <property type="match status" value="1"/>
</dbReference>
<evidence type="ECO:0000256" key="5">
    <source>
        <dbReference type="ARBA" id="ARBA00022692"/>
    </source>
</evidence>
<feature type="transmembrane region" description="Helical" evidence="10">
    <location>
        <begin position="85"/>
        <end position="106"/>
    </location>
</feature>
<dbReference type="Pfam" id="PF01554">
    <property type="entry name" value="MatE"/>
    <property type="match status" value="2"/>
</dbReference>
<proteinExistence type="predicted"/>
<feature type="transmembrane region" description="Helical" evidence="10">
    <location>
        <begin position="238"/>
        <end position="263"/>
    </location>
</feature>
<dbReference type="InterPro" id="IPR002528">
    <property type="entry name" value="MATE_fam"/>
</dbReference>
<keyword evidence="4" id="KW-1003">Cell membrane</keyword>
<evidence type="ECO:0000256" key="9">
    <source>
        <dbReference type="ARBA" id="ARBA00031636"/>
    </source>
</evidence>
<evidence type="ECO:0000256" key="6">
    <source>
        <dbReference type="ARBA" id="ARBA00022989"/>
    </source>
</evidence>
<protein>
    <recommendedName>
        <fullName evidence="9">Multidrug-efflux transporter</fullName>
    </recommendedName>
</protein>
<dbReference type="GO" id="GO:0015297">
    <property type="term" value="F:antiporter activity"/>
    <property type="evidence" value="ECO:0007669"/>
    <property type="project" value="UniProtKB-KW"/>
</dbReference>
<accession>A0A5C6RID0</accession>
<feature type="transmembrane region" description="Helical" evidence="10">
    <location>
        <begin position="413"/>
        <end position="434"/>
    </location>
</feature>
<dbReference type="Proteomes" id="UP000321580">
    <property type="component" value="Unassembled WGS sequence"/>
</dbReference>
<keyword evidence="3" id="KW-0050">Antiport</keyword>
<dbReference type="GO" id="GO:0005886">
    <property type="term" value="C:plasma membrane"/>
    <property type="evidence" value="ECO:0007669"/>
    <property type="project" value="UniProtKB-SubCell"/>
</dbReference>
<keyword evidence="7" id="KW-0406">Ion transport</keyword>
<evidence type="ECO:0000313" key="12">
    <source>
        <dbReference type="Proteomes" id="UP000321580"/>
    </source>
</evidence>
<feature type="transmembrane region" description="Helical" evidence="10">
    <location>
        <begin position="347"/>
        <end position="374"/>
    </location>
</feature>
<feature type="transmembrane region" description="Helical" evidence="10">
    <location>
        <begin position="315"/>
        <end position="335"/>
    </location>
</feature>
<evidence type="ECO:0000256" key="2">
    <source>
        <dbReference type="ARBA" id="ARBA00022448"/>
    </source>
</evidence>
<dbReference type="GO" id="GO:0042910">
    <property type="term" value="F:xenobiotic transmembrane transporter activity"/>
    <property type="evidence" value="ECO:0007669"/>
    <property type="project" value="InterPro"/>
</dbReference>
<evidence type="ECO:0000256" key="4">
    <source>
        <dbReference type="ARBA" id="ARBA00022475"/>
    </source>
</evidence>
<gene>
    <name evidence="11" type="ORF">FRY97_17005</name>
</gene>
<dbReference type="PIRSF" id="PIRSF006603">
    <property type="entry name" value="DinF"/>
    <property type="match status" value="1"/>
</dbReference>
<dbReference type="AlphaFoldDB" id="A0A5C6RID0"/>
<keyword evidence="2" id="KW-0813">Transport</keyword>
<dbReference type="RefSeq" id="WP_147168769.1">
    <property type="nucleotide sequence ID" value="NZ_VOOR01000043.1"/>
</dbReference>
<feature type="transmembrane region" description="Helical" evidence="10">
    <location>
        <begin position="126"/>
        <end position="143"/>
    </location>
</feature>
<keyword evidence="5 10" id="KW-0812">Transmembrane</keyword>
<sequence>MWQEVKKTLILGWPIILGNMTQIALGIIDSAMVGAIHSSQLAAAAFVNNLIALPLILAIGLTTAISPLVASALGEKDEVKPLRILFNGGLIVTAMALLFAIGIHFGADMVYYFGQDEIVAELSRPYLIWMGWGMIPMAAFMAMKQFADGLGRTRVPMYLALLSIPINVLVNYAFIFGEWGAPRMELEGAGVGTLASRIVVMIAIFWLIAKGEHFAPYRQHLSDQLQFRYKRFRDIFRIGIPASLQYGMETAAFALSGIMAGWLGYVQQAAHQIAISIASFTFMVSVGISAAGSIRVGYAYGRQDWAHARQVGQSTLLIAIAYGVLCAVFFVLGRHQLPLLFNDEAKVVTYAAVLLFLTAVFQISDAVQAIGVGLLRGLQDVRVPTLFVFLAYWAIGIPSGYALAFWYGMDVGGIWIGLVIGLSASAILLTLRFLRLTAKNQGSARRLG</sequence>
<feature type="transmembrane region" description="Helical" evidence="10">
    <location>
        <begin position="50"/>
        <end position="73"/>
    </location>
</feature>
<dbReference type="NCBIfam" id="TIGR00797">
    <property type="entry name" value="matE"/>
    <property type="match status" value="1"/>
</dbReference>
<comment type="caution">
    <text evidence="11">The sequence shown here is derived from an EMBL/GenBank/DDBJ whole genome shotgun (WGS) entry which is preliminary data.</text>
</comment>
<evidence type="ECO:0000256" key="1">
    <source>
        <dbReference type="ARBA" id="ARBA00004651"/>
    </source>
</evidence>
<evidence type="ECO:0000313" key="11">
    <source>
        <dbReference type="EMBL" id="TXB61873.1"/>
    </source>
</evidence>
<evidence type="ECO:0000256" key="7">
    <source>
        <dbReference type="ARBA" id="ARBA00023065"/>
    </source>
</evidence>
<keyword evidence="12" id="KW-1185">Reference proteome</keyword>
<name>A0A5C6RID0_9BACT</name>
<evidence type="ECO:0000256" key="3">
    <source>
        <dbReference type="ARBA" id="ARBA00022449"/>
    </source>
</evidence>
<dbReference type="OrthoDB" id="9780160at2"/>
<dbReference type="InterPro" id="IPR050222">
    <property type="entry name" value="MATE_MdtK"/>
</dbReference>
<keyword evidence="8 10" id="KW-0472">Membrane</keyword>
<evidence type="ECO:0000256" key="8">
    <source>
        <dbReference type="ARBA" id="ARBA00023136"/>
    </source>
</evidence>
<dbReference type="PANTHER" id="PTHR43298:SF2">
    <property type="entry name" value="FMN_FAD EXPORTER YEEO-RELATED"/>
    <property type="match status" value="1"/>
</dbReference>
<organism evidence="11 12">
    <name type="scientific">Phaeodactylibacter luteus</name>
    <dbReference type="NCBI Taxonomy" id="1564516"/>
    <lineage>
        <taxon>Bacteria</taxon>
        <taxon>Pseudomonadati</taxon>
        <taxon>Bacteroidota</taxon>
        <taxon>Saprospiria</taxon>
        <taxon>Saprospirales</taxon>
        <taxon>Haliscomenobacteraceae</taxon>
        <taxon>Phaeodactylibacter</taxon>
    </lineage>
</organism>
<feature type="transmembrane region" description="Helical" evidence="10">
    <location>
        <begin position="188"/>
        <end position="209"/>
    </location>
</feature>
<feature type="transmembrane region" description="Helical" evidence="10">
    <location>
        <begin position="386"/>
        <end position="407"/>
    </location>
</feature>
<feature type="transmembrane region" description="Helical" evidence="10">
    <location>
        <begin position="269"/>
        <end position="294"/>
    </location>
</feature>
<feature type="transmembrane region" description="Helical" evidence="10">
    <location>
        <begin position="155"/>
        <end position="176"/>
    </location>
</feature>
<reference evidence="11 12" key="1">
    <citation type="submission" date="2019-08" db="EMBL/GenBank/DDBJ databases">
        <title>Genome of Phaeodactylibacter luteus.</title>
        <authorList>
            <person name="Bowman J.P."/>
        </authorList>
    </citation>
    <scope>NUCLEOTIDE SEQUENCE [LARGE SCALE GENOMIC DNA]</scope>
    <source>
        <strain evidence="11 12">KCTC 42180</strain>
    </source>
</reference>
<dbReference type="InterPro" id="IPR048279">
    <property type="entry name" value="MdtK-like"/>
</dbReference>
<comment type="subcellular location">
    <subcellularLocation>
        <location evidence="1">Cell membrane</location>
        <topology evidence="1">Multi-pass membrane protein</topology>
    </subcellularLocation>
</comment>
<dbReference type="GO" id="GO:0006811">
    <property type="term" value="P:monoatomic ion transport"/>
    <property type="evidence" value="ECO:0007669"/>
    <property type="project" value="UniProtKB-KW"/>
</dbReference>
<dbReference type="CDD" id="cd13131">
    <property type="entry name" value="MATE_NorM_like"/>
    <property type="match status" value="1"/>
</dbReference>
<evidence type="ECO:0000256" key="10">
    <source>
        <dbReference type="SAM" id="Phobius"/>
    </source>
</evidence>